<sequence length="164" mass="18024">MATEDHKDEVLAVVQASRGRRFLGMTSLTLLGVLLIYVAIAQPPTPVWQVFLIVVGLAALWCADAMRKATASQVVLTETELRDGDGTLIAPLEDVIGVDRGFFAFKPSNGFLLKTRSRAPRRWRPGLWWRIGNRVGVGGMTAAHQAKNMSEILAIILARRDMSP</sequence>
<dbReference type="EMBL" id="JACTAG010000001">
    <property type="protein sequence ID" value="MBD3662503.1"/>
    <property type="molecule type" value="Genomic_DNA"/>
</dbReference>
<dbReference type="RefSeq" id="WP_191073535.1">
    <property type="nucleotide sequence ID" value="NZ_JACTAG010000001.1"/>
</dbReference>
<keyword evidence="3" id="KW-1185">Reference proteome</keyword>
<feature type="transmembrane region" description="Helical" evidence="1">
    <location>
        <begin position="46"/>
        <end position="63"/>
    </location>
</feature>
<keyword evidence="1" id="KW-0812">Transmembrane</keyword>
<proteinExistence type="predicted"/>
<keyword evidence="1" id="KW-1133">Transmembrane helix</keyword>
<comment type="caution">
    <text evidence="2">The sequence shown here is derived from an EMBL/GenBank/DDBJ whole genome shotgun (WGS) entry which is preliminary data.</text>
</comment>
<evidence type="ECO:0000256" key="1">
    <source>
        <dbReference type="SAM" id="Phobius"/>
    </source>
</evidence>
<reference evidence="2" key="1">
    <citation type="submission" date="2020-08" db="EMBL/GenBank/DDBJ databases">
        <title>Sulfitobacter aestuariivivens sp. nov., isolated from a tidal flat.</title>
        <authorList>
            <person name="Park S."/>
            <person name="Yoon J.-H."/>
        </authorList>
    </citation>
    <scope>NUCLEOTIDE SEQUENCE</scope>
    <source>
        <strain evidence="2">TSTF-M16</strain>
    </source>
</reference>
<dbReference type="AlphaFoldDB" id="A0A927D190"/>
<protein>
    <submittedName>
        <fullName evidence="2">Uncharacterized protein</fullName>
    </submittedName>
</protein>
<feature type="transmembrane region" description="Helical" evidence="1">
    <location>
        <begin position="22"/>
        <end position="40"/>
    </location>
</feature>
<organism evidence="2 3">
    <name type="scientific">Sulfitobacter aestuariivivens</name>
    <dbReference type="NCBI Taxonomy" id="2766981"/>
    <lineage>
        <taxon>Bacteria</taxon>
        <taxon>Pseudomonadati</taxon>
        <taxon>Pseudomonadota</taxon>
        <taxon>Alphaproteobacteria</taxon>
        <taxon>Rhodobacterales</taxon>
        <taxon>Roseobacteraceae</taxon>
        <taxon>Sulfitobacter</taxon>
    </lineage>
</organism>
<gene>
    <name evidence="2" type="ORF">H9Q16_01055</name>
</gene>
<name>A0A927D190_9RHOB</name>
<evidence type="ECO:0000313" key="2">
    <source>
        <dbReference type="EMBL" id="MBD3662503.1"/>
    </source>
</evidence>
<accession>A0A927D190</accession>
<keyword evidence="1" id="KW-0472">Membrane</keyword>
<dbReference type="Proteomes" id="UP000635142">
    <property type="component" value="Unassembled WGS sequence"/>
</dbReference>
<evidence type="ECO:0000313" key="3">
    <source>
        <dbReference type="Proteomes" id="UP000635142"/>
    </source>
</evidence>